<dbReference type="KEGG" id="eic:NT01EI_0642"/>
<dbReference type="Proteomes" id="UP000001485">
    <property type="component" value="Chromosome"/>
</dbReference>
<evidence type="ECO:0000313" key="2">
    <source>
        <dbReference type="Proteomes" id="UP000001485"/>
    </source>
</evidence>
<proteinExistence type="predicted"/>
<gene>
    <name evidence="1" type="ordered locus">NT01EI_0642</name>
</gene>
<protein>
    <submittedName>
        <fullName evidence="1">Uncharacterized protein</fullName>
    </submittedName>
</protein>
<dbReference type="HOGENOM" id="CLU_3250686_0_0_6"/>
<evidence type="ECO:0000313" key="1">
    <source>
        <dbReference type="EMBL" id="ACR67865.1"/>
    </source>
</evidence>
<dbReference type="EMBL" id="CP001600">
    <property type="protein sequence ID" value="ACR67865.1"/>
    <property type="molecule type" value="Genomic_DNA"/>
</dbReference>
<sequence>MFYRDAPSQPIEGIIQKLSFEGRHLFDSLNKSAVKRSAAVVF</sequence>
<accession>C5B791</accession>
<name>C5B791_EDWI9</name>
<dbReference type="AlphaFoldDB" id="C5B791"/>
<reference evidence="1 2" key="2">
    <citation type="journal article" date="2012" name="J. Bacteriol.">
        <title>Genome Sequence of Edwardsiella ictaluri 93-146, a Strain Associated with a Natural Channel Catfish Outbreak of Enteric Septicemia of Catfish.</title>
        <authorList>
            <person name="Williams M.L."/>
            <person name="Gillaspy A.F."/>
            <person name="Dyer D.W."/>
            <person name="Thune R.L."/>
            <person name="Waldbieser G.C."/>
            <person name="Schuster S.C."/>
            <person name="Gipson J."/>
            <person name="Zaitshik J."/>
            <person name="Landry C."/>
            <person name="Banes M.M."/>
            <person name="Lawrence M.L."/>
        </authorList>
    </citation>
    <scope>NUCLEOTIDE SEQUENCE [LARGE SCALE GENOMIC DNA]</scope>
    <source>
        <strain evidence="1 2">93-146</strain>
    </source>
</reference>
<organism evidence="1 2">
    <name type="scientific">Edwardsiella ictaluri (strain 93-146)</name>
    <dbReference type="NCBI Taxonomy" id="634503"/>
    <lineage>
        <taxon>Bacteria</taxon>
        <taxon>Pseudomonadati</taxon>
        <taxon>Pseudomonadota</taxon>
        <taxon>Gammaproteobacteria</taxon>
        <taxon>Enterobacterales</taxon>
        <taxon>Hafniaceae</taxon>
        <taxon>Edwardsiella</taxon>
    </lineage>
</organism>
<reference evidence="2" key="1">
    <citation type="submission" date="2009-03" db="EMBL/GenBank/DDBJ databases">
        <title>Complete genome sequence of Edwardsiella ictaluri 93-146.</title>
        <authorList>
            <person name="Williams M.L."/>
            <person name="Gillaspy A.F."/>
            <person name="Dyer D.W."/>
            <person name="Thune R.L."/>
            <person name="Waldbieser G.C."/>
            <person name="Schuster S.C."/>
            <person name="Gipson J."/>
            <person name="Zaitshik J."/>
            <person name="Landry C."/>
            <person name="Lawrence M.L."/>
        </authorList>
    </citation>
    <scope>NUCLEOTIDE SEQUENCE [LARGE SCALE GENOMIC DNA]</scope>
    <source>
        <strain evidence="2">93-146</strain>
    </source>
</reference>